<dbReference type="SUPFAM" id="SSF52172">
    <property type="entry name" value="CheY-like"/>
    <property type="match status" value="1"/>
</dbReference>
<proteinExistence type="predicted"/>
<dbReference type="Proteomes" id="UP000315312">
    <property type="component" value="Unassembled WGS sequence"/>
</dbReference>
<dbReference type="SMART" id="SM00448">
    <property type="entry name" value="REC"/>
    <property type="match status" value="1"/>
</dbReference>
<reference evidence="3 4" key="1">
    <citation type="journal article" date="2015" name="Stand. Genomic Sci.">
        <title>Genomic Encyclopedia of Bacterial and Archaeal Type Strains, Phase III: the genomes of soil and plant-associated and newly described type strains.</title>
        <authorList>
            <person name="Whitman W.B."/>
            <person name="Woyke T."/>
            <person name="Klenk H.P."/>
            <person name="Zhou Y."/>
            <person name="Lilburn T.G."/>
            <person name="Beck B.J."/>
            <person name="De Vos P."/>
            <person name="Vandamme P."/>
            <person name="Eisen J.A."/>
            <person name="Garrity G."/>
            <person name="Hugenholtz P."/>
            <person name="Kyrpides N.C."/>
        </authorList>
    </citation>
    <scope>NUCLEOTIDE SEQUENCE [LARGE SCALE GENOMIC DNA]</scope>
    <source>
        <strain evidence="3 4">CGMCC 1.6844</strain>
    </source>
</reference>
<dbReference type="InterPro" id="IPR011006">
    <property type="entry name" value="CheY-like_superfamily"/>
</dbReference>
<dbReference type="Gene3D" id="3.40.50.2300">
    <property type="match status" value="1"/>
</dbReference>
<evidence type="ECO:0000313" key="3">
    <source>
        <dbReference type="EMBL" id="TWH92080.1"/>
    </source>
</evidence>
<dbReference type="OrthoDB" id="673128at2"/>
<name>A0A562K9H8_9FLAO</name>
<dbReference type="PANTHER" id="PTHR44520">
    <property type="entry name" value="RESPONSE REGULATOR RCP1-RELATED"/>
    <property type="match status" value="1"/>
</dbReference>
<dbReference type="GO" id="GO:0000160">
    <property type="term" value="P:phosphorelay signal transduction system"/>
    <property type="evidence" value="ECO:0007669"/>
    <property type="project" value="InterPro"/>
</dbReference>
<dbReference type="InterPro" id="IPR052893">
    <property type="entry name" value="TCS_response_regulator"/>
</dbReference>
<dbReference type="PROSITE" id="PS50110">
    <property type="entry name" value="RESPONSE_REGULATORY"/>
    <property type="match status" value="1"/>
</dbReference>
<feature type="domain" description="Response regulatory" evidence="2">
    <location>
        <begin position="4"/>
        <end position="126"/>
    </location>
</feature>
<sequence>MIKKIAIIDDDPILIFTLKYQINKINSEFEISQFSNGKEAFDFFSDDTNSAHFPDIIFLDINMPIWDAWDFLNEWEKYKFATCPLIYILSSSINPKDIQNAKKYCFVKSFLIKPIDFENLKLILTY</sequence>
<dbReference type="AlphaFoldDB" id="A0A562K9H8"/>
<accession>A0A562K9H8</accession>
<keyword evidence="1" id="KW-0597">Phosphoprotein</keyword>
<evidence type="ECO:0000313" key="4">
    <source>
        <dbReference type="Proteomes" id="UP000315312"/>
    </source>
</evidence>
<dbReference type="InterPro" id="IPR001789">
    <property type="entry name" value="Sig_transdc_resp-reg_receiver"/>
</dbReference>
<dbReference type="PANTHER" id="PTHR44520:SF2">
    <property type="entry name" value="RESPONSE REGULATOR RCP1"/>
    <property type="match status" value="1"/>
</dbReference>
<comment type="caution">
    <text evidence="3">The sequence shown here is derived from an EMBL/GenBank/DDBJ whole genome shotgun (WGS) entry which is preliminary data.</text>
</comment>
<dbReference type="Pfam" id="PF00072">
    <property type="entry name" value="Response_reg"/>
    <property type="match status" value="1"/>
</dbReference>
<evidence type="ECO:0000256" key="1">
    <source>
        <dbReference type="PROSITE-ProRule" id="PRU00169"/>
    </source>
</evidence>
<protein>
    <submittedName>
        <fullName evidence="3">Response regulator receiver domain-containing protein</fullName>
    </submittedName>
</protein>
<keyword evidence="4" id="KW-1185">Reference proteome</keyword>
<feature type="modified residue" description="4-aspartylphosphate" evidence="1">
    <location>
        <position position="60"/>
    </location>
</feature>
<dbReference type="EMBL" id="VLKM01000015">
    <property type="protein sequence ID" value="TWH92080.1"/>
    <property type="molecule type" value="Genomic_DNA"/>
</dbReference>
<organism evidence="3 4">
    <name type="scientific">Flavobacterium cheniae</name>
    <dbReference type="NCBI Taxonomy" id="295428"/>
    <lineage>
        <taxon>Bacteria</taxon>
        <taxon>Pseudomonadati</taxon>
        <taxon>Bacteroidota</taxon>
        <taxon>Flavobacteriia</taxon>
        <taxon>Flavobacteriales</taxon>
        <taxon>Flavobacteriaceae</taxon>
        <taxon>Flavobacterium</taxon>
    </lineage>
</organism>
<dbReference type="RefSeq" id="WP_133610920.1">
    <property type="nucleotide sequence ID" value="NZ_SNZC01000007.1"/>
</dbReference>
<gene>
    <name evidence="3" type="ORF">IP97_02522</name>
</gene>
<evidence type="ECO:0000259" key="2">
    <source>
        <dbReference type="PROSITE" id="PS50110"/>
    </source>
</evidence>